<dbReference type="Pfam" id="PF00403">
    <property type="entry name" value="HMA"/>
    <property type="match status" value="1"/>
</dbReference>
<dbReference type="PRINTS" id="PR00944">
    <property type="entry name" value="CUEXPORT"/>
</dbReference>
<dbReference type="AlphaFoldDB" id="A0A1Y1RXP6"/>
<dbReference type="EMBL" id="MWQY01000010">
    <property type="protein sequence ID" value="ORC35103.1"/>
    <property type="molecule type" value="Genomic_DNA"/>
</dbReference>
<protein>
    <recommendedName>
        <fullName evidence="2">HMA domain-containing protein</fullName>
    </recommendedName>
</protein>
<accession>A0A1Y1RXP6</accession>
<dbReference type="CDD" id="cd00371">
    <property type="entry name" value="HMA"/>
    <property type="match status" value="1"/>
</dbReference>
<dbReference type="InterPro" id="IPR006121">
    <property type="entry name" value="HMA_dom"/>
</dbReference>
<comment type="caution">
    <text evidence="3">The sequence shown here is derived from an EMBL/GenBank/DDBJ whole genome shotgun (WGS) entry which is preliminary data.</text>
</comment>
<dbReference type="GO" id="GO:0005507">
    <property type="term" value="F:copper ion binding"/>
    <property type="evidence" value="ECO:0007669"/>
    <property type="project" value="InterPro"/>
</dbReference>
<sequence>MAKKIELNIEGMSCGHCVMAVTTALEQGEGVKKAKVNLKKKRATVTGEDTLDPEVLVNLVKETGYEASLA</sequence>
<dbReference type="RefSeq" id="WP_083050575.1">
    <property type="nucleotide sequence ID" value="NZ_CAXXQO010000003.1"/>
</dbReference>
<dbReference type="PROSITE" id="PS01047">
    <property type="entry name" value="HMA_1"/>
    <property type="match status" value="1"/>
</dbReference>
<proteinExistence type="predicted"/>
<evidence type="ECO:0000313" key="4">
    <source>
        <dbReference type="Proteomes" id="UP000192343"/>
    </source>
</evidence>
<dbReference type="PROSITE" id="PS50846">
    <property type="entry name" value="HMA_2"/>
    <property type="match status" value="1"/>
</dbReference>
<dbReference type="OrthoDB" id="9813965at2"/>
<evidence type="ECO:0000259" key="2">
    <source>
        <dbReference type="PROSITE" id="PS50846"/>
    </source>
</evidence>
<name>A0A1Y1RXP6_9SPIO</name>
<dbReference type="FunFam" id="3.30.70.100:FF:000001">
    <property type="entry name" value="ATPase copper transporting beta"/>
    <property type="match status" value="1"/>
</dbReference>
<evidence type="ECO:0000313" key="3">
    <source>
        <dbReference type="EMBL" id="ORC35103.1"/>
    </source>
</evidence>
<reference evidence="3 4" key="1">
    <citation type="submission" date="2017-03" db="EMBL/GenBank/DDBJ databases">
        <title>Draft Genome sequence of Marispirochaeta sp. strain JC444.</title>
        <authorList>
            <person name="Shivani Y."/>
            <person name="Subhash Y."/>
            <person name="Sasikala C."/>
            <person name="Ramana C."/>
        </authorList>
    </citation>
    <scope>NUCLEOTIDE SEQUENCE [LARGE SCALE GENOMIC DNA]</scope>
    <source>
        <strain evidence="3 4">JC444</strain>
    </source>
</reference>
<dbReference type="InterPro" id="IPR036163">
    <property type="entry name" value="HMA_dom_sf"/>
</dbReference>
<keyword evidence="4" id="KW-1185">Reference proteome</keyword>
<dbReference type="GO" id="GO:0006825">
    <property type="term" value="P:copper ion transport"/>
    <property type="evidence" value="ECO:0007669"/>
    <property type="project" value="InterPro"/>
</dbReference>
<feature type="domain" description="HMA" evidence="2">
    <location>
        <begin position="3"/>
        <end position="68"/>
    </location>
</feature>
<dbReference type="InterPro" id="IPR017969">
    <property type="entry name" value="Heavy-metal-associated_CS"/>
</dbReference>
<dbReference type="InterPro" id="IPR000428">
    <property type="entry name" value="Cu-bd"/>
</dbReference>
<keyword evidence="1" id="KW-0479">Metal-binding</keyword>
<evidence type="ECO:0000256" key="1">
    <source>
        <dbReference type="ARBA" id="ARBA00022723"/>
    </source>
</evidence>
<dbReference type="STRING" id="1963862.B4O97_10230"/>
<dbReference type="Gene3D" id="3.30.70.100">
    <property type="match status" value="1"/>
</dbReference>
<organism evidence="3 4">
    <name type="scientific">Marispirochaeta aestuarii</name>
    <dbReference type="NCBI Taxonomy" id="1963862"/>
    <lineage>
        <taxon>Bacteria</taxon>
        <taxon>Pseudomonadati</taxon>
        <taxon>Spirochaetota</taxon>
        <taxon>Spirochaetia</taxon>
        <taxon>Spirochaetales</taxon>
        <taxon>Spirochaetaceae</taxon>
        <taxon>Marispirochaeta</taxon>
    </lineage>
</organism>
<dbReference type="SUPFAM" id="SSF55008">
    <property type="entry name" value="HMA, heavy metal-associated domain"/>
    <property type="match status" value="1"/>
</dbReference>
<dbReference type="Proteomes" id="UP000192343">
    <property type="component" value="Unassembled WGS sequence"/>
</dbReference>
<gene>
    <name evidence="3" type="ORF">B4O97_10230</name>
</gene>